<organism evidence="3 4">
    <name type="scientific">Actinomadura hallensis</name>
    <dbReference type="NCBI Taxonomy" id="337895"/>
    <lineage>
        <taxon>Bacteria</taxon>
        <taxon>Bacillati</taxon>
        <taxon>Actinomycetota</taxon>
        <taxon>Actinomycetes</taxon>
        <taxon>Streptosporangiales</taxon>
        <taxon>Thermomonosporaceae</taxon>
        <taxon>Actinomadura</taxon>
    </lineage>
</organism>
<dbReference type="Proteomes" id="UP000316706">
    <property type="component" value="Unassembled WGS sequence"/>
</dbReference>
<dbReference type="Pfam" id="PF13508">
    <property type="entry name" value="Acetyltransf_7"/>
    <property type="match status" value="1"/>
</dbReference>
<evidence type="ECO:0000313" key="4">
    <source>
        <dbReference type="Proteomes" id="UP000316706"/>
    </source>
</evidence>
<gene>
    <name evidence="3" type="ORF">FHX41_3821</name>
</gene>
<name>A0A543IHQ7_9ACTN</name>
<feature type="domain" description="N-acetyltransferase" evidence="2">
    <location>
        <begin position="62"/>
        <end position="209"/>
    </location>
</feature>
<dbReference type="PROSITE" id="PS51186">
    <property type="entry name" value="GNAT"/>
    <property type="match status" value="1"/>
</dbReference>
<dbReference type="InterPro" id="IPR016181">
    <property type="entry name" value="Acyl_CoA_acyltransferase"/>
</dbReference>
<dbReference type="InterPro" id="IPR000182">
    <property type="entry name" value="GNAT_dom"/>
</dbReference>
<dbReference type="Gene3D" id="3.40.630.30">
    <property type="match status" value="1"/>
</dbReference>
<dbReference type="SUPFAM" id="SSF55729">
    <property type="entry name" value="Acyl-CoA N-acyltransferases (Nat)"/>
    <property type="match status" value="1"/>
</dbReference>
<proteinExistence type="predicted"/>
<dbReference type="GO" id="GO:0016747">
    <property type="term" value="F:acyltransferase activity, transferring groups other than amino-acyl groups"/>
    <property type="evidence" value="ECO:0007669"/>
    <property type="project" value="InterPro"/>
</dbReference>
<evidence type="ECO:0000259" key="2">
    <source>
        <dbReference type="PROSITE" id="PS51186"/>
    </source>
</evidence>
<feature type="region of interest" description="Disordered" evidence="1">
    <location>
        <begin position="1"/>
        <end position="21"/>
    </location>
</feature>
<comment type="caution">
    <text evidence="3">The sequence shown here is derived from an EMBL/GenBank/DDBJ whole genome shotgun (WGS) entry which is preliminary data.</text>
</comment>
<keyword evidence="4" id="KW-1185">Reference proteome</keyword>
<protein>
    <submittedName>
        <fullName evidence="3">Acetyltransferase (GNAT) family protein</fullName>
    </submittedName>
</protein>
<dbReference type="AlphaFoldDB" id="A0A543IHQ7"/>
<dbReference type="EMBL" id="VFPO01000001">
    <property type="protein sequence ID" value="TQM70102.1"/>
    <property type="molecule type" value="Genomic_DNA"/>
</dbReference>
<evidence type="ECO:0000313" key="3">
    <source>
        <dbReference type="EMBL" id="TQM70102.1"/>
    </source>
</evidence>
<reference evidence="3 4" key="1">
    <citation type="submission" date="2019-06" db="EMBL/GenBank/DDBJ databases">
        <title>Sequencing the genomes of 1000 actinobacteria strains.</title>
        <authorList>
            <person name="Klenk H.-P."/>
        </authorList>
    </citation>
    <scope>NUCLEOTIDE SEQUENCE [LARGE SCALE GENOMIC DNA]</scope>
    <source>
        <strain evidence="3 4">DSM 45043</strain>
    </source>
</reference>
<accession>A0A543IHQ7</accession>
<evidence type="ECO:0000256" key="1">
    <source>
        <dbReference type="SAM" id="MobiDB-lite"/>
    </source>
</evidence>
<sequence length="220" mass="24251">MTVRAADPPAGRPRGSSLGGVRDAKLREIDERSFLRRLNPMLEVYAAAMDPPDVQLPGRQTIMERHASYDGFRALVAERRGALPVLPGPLQGFAYGFHGARGQWWHDVVFQALSDREGPEYAESWLDDAFEVAELHVRPESQGRGLGRALLTALCEGRPERTVVLSTLDRRPDTPARSLYRSVGMTDLLTDFEFPGGGPRYAVMGGALPLPPYEAGSRRP</sequence>
<keyword evidence="3" id="KW-0808">Transferase</keyword>
<dbReference type="CDD" id="cd04301">
    <property type="entry name" value="NAT_SF"/>
    <property type="match status" value="1"/>
</dbReference>